<evidence type="ECO:0000256" key="3">
    <source>
        <dbReference type="ARBA" id="ARBA00022737"/>
    </source>
</evidence>
<dbReference type="SUPFAM" id="SSF53756">
    <property type="entry name" value="UDP-Glycosyltransferase/glycogen phosphorylase"/>
    <property type="match status" value="1"/>
</dbReference>
<dbReference type="PANTHER" id="PTHR12526">
    <property type="entry name" value="GLYCOSYLTRANSFERASE"/>
    <property type="match status" value="1"/>
</dbReference>
<feature type="transmembrane region" description="Helical" evidence="11">
    <location>
        <begin position="1331"/>
        <end position="1352"/>
    </location>
</feature>
<keyword evidence="6" id="KW-0067">ATP-binding</keyword>
<keyword evidence="11" id="KW-0812">Transmembrane</keyword>
<dbReference type="GO" id="GO:0005524">
    <property type="term" value="F:ATP binding"/>
    <property type="evidence" value="ECO:0007669"/>
    <property type="project" value="UniProtKB-KW"/>
</dbReference>
<dbReference type="Pfam" id="PF20706">
    <property type="entry name" value="GT4-conflict"/>
    <property type="match status" value="1"/>
</dbReference>
<evidence type="ECO:0000256" key="7">
    <source>
        <dbReference type="ARBA" id="ARBA00047899"/>
    </source>
</evidence>
<comment type="catalytic activity">
    <reaction evidence="8">
        <text>L-seryl-[protein] + ATP = O-phospho-L-seryl-[protein] + ADP + H(+)</text>
        <dbReference type="Rhea" id="RHEA:17989"/>
        <dbReference type="Rhea" id="RHEA-COMP:9863"/>
        <dbReference type="Rhea" id="RHEA-COMP:11604"/>
        <dbReference type="ChEBI" id="CHEBI:15378"/>
        <dbReference type="ChEBI" id="CHEBI:29999"/>
        <dbReference type="ChEBI" id="CHEBI:30616"/>
        <dbReference type="ChEBI" id="CHEBI:83421"/>
        <dbReference type="ChEBI" id="CHEBI:456216"/>
        <dbReference type="EC" id="2.7.11.1"/>
    </reaction>
</comment>
<evidence type="ECO:0000256" key="4">
    <source>
        <dbReference type="ARBA" id="ARBA00022741"/>
    </source>
</evidence>
<feature type="compositionally biased region" description="Polar residues" evidence="10">
    <location>
        <begin position="1294"/>
        <end position="1311"/>
    </location>
</feature>
<evidence type="ECO:0000256" key="9">
    <source>
        <dbReference type="SAM" id="Coils"/>
    </source>
</evidence>
<evidence type="ECO:0000256" key="11">
    <source>
        <dbReference type="SAM" id="Phobius"/>
    </source>
</evidence>
<keyword evidence="2" id="KW-0808">Transferase</keyword>
<dbReference type="PANTHER" id="PTHR12526:SF630">
    <property type="entry name" value="GLYCOSYLTRANSFERASE"/>
    <property type="match status" value="1"/>
</dbReference>
<evidence type="ECO:0000256" key="10">
    <source>
        <dbReference type="SAM" id="MobiDB-lite"/>
    </source>
</evidence>
<dbReference type="GO" id="GO:0016301">
    <property type="term" value="F:kinase activity"/>
    <property type="evidence" value="ECO:0007669"/>
    <property type="project" value="UniProtKB-KW"/>
</dbReference>
<evidence type="ECO:0000313" key="13">
    <source>
        <dbReference type="EMBL" id="PFX15111.1"/>
    </source>
</evidence>
<comment type="catalytic activity">
    <reaction evidence="7">
        <text>L-threonyl-[protein] + ATP = O-phospho-L-threonyl-[protein] + ADP + H(+)</text>
        <dbReference type="Rhea" id="RHEA:46608"/>
        <dbReference type="Rhea" id="RHEA-COMP:11060"/>
        <dbReference type="Rhea" id="RHEA-COMP:11605"/>
        <dbReference type="ChEBI" id="CHEBI:15378"/>
        <dbReference type="ChEBI" id="CHEBI:30013"/>
        <dbReference type="ChEBI" id="CHEBI:30616"/>
        <dbReference type="ChEBI" id="CHEBI:61977"/>
        <dbReference type="ChEBI" id="CHEBI:456216"/>
        <dbReference type="EC" id="2.7.11.1"/>
    </reaction>
</comment>
<keyword evidence="14" id="KW-1185">Reference proteome</keyword>
<feature type="coiled-coil region" evidence="9">
    <location>
        <begin position="367"/>
        <end position="394"/>
    </location>
</feature>
<sequence length="1354" mass="153698">MDFTESQDGEGWYFVQNKEEIDTKCLLKEGGPTEEDIECIVREISGNPGEERKLFELTRVNNDDAGYISGDSTDNAKDFTDGMTILKHQLNNQTYEGLAAVLSDPSLNRKDLVVKVCCIHEDLLPTYILARGNQAVTAYRGALKSGETPDNRVKVILIGDDQVGKTSVEKALRAKTLKSKDTHGSEELGQVTEKNRPVLPQTDGGISLLQPVDRVDEEASLVEEISLYDEVDCVRRNSPEKELEIWELSGQGVYRAIHPMFMTPDAVYILVFDLSKRLFQTSREEDNENSLPPNSGKQDSNLDCIMRWMDILNSLKYSADGETLPPVILVGTHADRVEGDPEKIMGALLDRFRNIKLGDQIKGKFVLDKTRNVNDQEDRQIANLRRRILNEANKLPHAKKKIPRKWFDIERKIQEEAKRGVKYFTSKEVFTKEIVKKVCQTQDVHDIDQILHFLCDRRSIIYPENASEEDGLVVLDPQWLADGLCKVLNKEEDVVEFRNLRHELRETGILHQKLFDHACLEWGVQEIQQPLVSLMKHYNLLFSCPSKDRGKEDCNEQPSYLVPSMIRRKMGEDKVISSKNGSSTHPPIYLTFRTKFVPMGLFSRLAVLIGAWAATKSSSDQPQIYADTAHFILEGKKFLELKCLKSVIRLQVWSQDSTDPLYADPGFYFEIYRCLERSLEAIRTTCHWLRSVSRDLCVQCCVQSCPGTVNSKTGKCIWHDREKCPQEDCAHYIPLKRHATLYCPQTMTCLPEGKFKMLVQALENNNSQERKVDHSSAISRKENLALPSRSSTNEITVLLLAEEWGSGKGGLSTISRELAIELAKYSNLRIHFYVINSSEEDKQMAKRSNINVIKAKERPGFNNGFDRLAFPPVELPEIDVVIGHGVKLGKQAQIIQVKHPRCVWVQFEHTAPEELGAYKNYEGNIARGETKHCDEVGLAELADIVAAIGPKLTEYYKTSLRPFKGGPDKVFQMTPDPSMFHEFHSCEQDREDRDNFNVLIFGRGDSEDFELKGFDIAAAAVAELKDGRYHLYAVGATHGQQEVVRKKLLQYGLSESQLTVRGFIERRDKVAQLLCEVDLAIMPSRTEGFGLTALEALAAGLPILVGADSGFAKALQNIKESACIVNDNDIKEWAKAIRGVKEKPRSTRLEEAMRLKERYQGEFSWSKRCKTLLQKINLLVEKKRHSKDMKDEQKREDATNPEENEEDETQNQSQTTRTPDAVEELEPTDYDEGYSCSKDRTNSNQSLSGHEETRHSLVVEPGLSSEIENTRLNKQQNGSQLEQDENQKTDAFEKNSTQEPRQRKNLPSQTDCDGKMTKDVKRSRIEGLQCWRTRSCLMLLILVMLIAAAFCLQL</sequence>
<dbReference type="EC" id="2.7.11.1" evidence="1"/>
<evidence type="ECO:0000313" key="14">
    <source>
        <dbReference type="Proteomes" id="UP000225706"/>
    </source>
</evidence>
<evidence type="ECO:0000256" key="8">
    <source>
        <dbReference type="ARBA" id="ARBA00048679"/>
    </source>
</evidence>
<comment type="caution">
    <text evidence="13">The sequence shown here is derived from an EMBL/GenBank/DDBJ whole genome shotgun (WGS) entry which is preliminary data.</text>
</comment>
<keyword evidence="11" id="KW-0472">Membrane</keyword>
<dbReference type="STRING" id="50429.A0A2B4RBT6"/>
<keyword evidence="4" id="KW-0547">Nucleotide-binding</keyword>
<evidence type="ECO:0000256" key="5">
    <source>
        <dbReference type="ARBA" id="ARBA00022777"/>
    </source>
</evidence>
<dbReference type="SUPFAM" id="SSF52540">
    <property type="entry name" value="P-loop containing nucleoside triphosphate hydrolases"/>
    <property type="match status" value="1"/>
</dbReference>
<organism evidence="13 14">
    <name type="scientific">Stylophora pistillata</name>
    <name type="common">Smooth cauliflower coral</name>
    <dbReference type="NCBI Taxonomy" id="50429"/>
    <lineage>
        <taxon>Eukaryota</taxon>
        <taxon>Metazoa</taxon>
        <taxon>Cnidaria</taxon>
        <taxon>Anthozoa</taxon>
        <taxon>Hexacorallia</taxon>
        <taxon>Scleractinia</taxon>
        <taxon>Astrocoeniina</taxon>
        <taxon>Pocilloporidae</taxon>
        <taxon>Stylophora</taxon>
    </lineage>
</organism>
<dbReference type="Gene3D" id="3.40.50.2000">
    <property type="entry name" value="Glycogen Phosphorylase B"/>
    <property type="match status" value="2"/>
</dbReference>
<evidence type="ECO:0000256" key="1">
    <source>
        <dbReference type="ARBA" id="ARBA00012513"/>
    </source>
</evidence>
<dbReference type="InterPro" id="IPR032171">
    <property type="entry name" value="COR-A"/>
</dbReference>
<dbReference type="InterPro" id="IPR036388">
    <property type="entry name" value="WH-like_DNA-bd_sf"/>
</dbReference>
<dbReference type="EMBL" id="LSMT01000684">
    <property type="protein sequence ID" value="PFX15111.1"/>
    <property type="molecule type" value="Genomic_DNA"/>
</dbReference>
<gene>
    <name evidence="13" type="primary">roco5</name>
    <name evidence="13" type="ORF">AWC38_SpisGene20683</name>
</gene>
<feature type="region of interest" description="Disordered" evidence="10">
    <location>
        <begin position="1275"/>
        <end position="1317"/>
    </location>
</feature>
<name>A0A2B4RBT6_STYPI</name>
<dbReference type="PROSITE" id="PS51424">
    <property type="entry name" value="ROC"/>
    <property type="match status" value="1"/>
</dbReference>
<evidence type="ECO:0000256" key="6">
    <source>
        <dbReference type="ARBA" id="ARBA00022840"/>
    </source>
</evidence>
<reference evidence="14" key="1">
    <citation type="journal article" date="2017" name="bioRxiv">
        <title>Comparative analysis of the genomes of Stylophora pistillata and Acropora digitifera provides evidence for extensive differences between species of corals.</title>
        <authorList>
            <person name="Voolstra C.R."/>
            <person name="Li Y."/>
            <person name="Liew Y.J."/>
            <person name="Baumgarten S."/>
            <person name="Zoccola D."/>
            <person name="Flot J.-F."/>
            <person name="Tambutte S."/>
            <person name="Allemand D."/>
            <person name="Aranda M."/>
        </authorList>
    </citation>
    <scope>NUCLEOTIDE SEQUENCE [LARGE SCALE GENOMIC DNA]</scope>
</reference>
<keyword evidence="3" id="KW-0677">Repeat</keyword>
<dbReference type="CDD" id="cd03801">
    <property type="entry name" value="GT4_PimA-like"/>
    <property type="match status" value="1"/>
</dbReference>
<feature type="compositionally biased region" description="Basic and acidic residues" evidence="10">
    <location>
        <begin position="1188"/>
        <end position="1198"/>
    </location>
</feature>
<dbReference type="Pfam" id="PF16095">
    <property type="entry name" value="COR-A"/>
    <property type="match status" value="1"/>
</dbReference>
<dbReference type="InterPro" id="IPR027417">
    <property type="entry name" value="P-loop_NTPase"/>
</dbReference>
<proteinExistence type="predicted"/>
<evidence type="ECO:0000259" key="12">
    <source>
        <dbReference type="PROSITE" id="PS51424"/>
    </source>
</evidence>
<evidence type="ECO:0000256" key="2">
    <source>
        <dbReference type="ARBA" id="ARBA00022679"/>
    </source>
</evidence>
<dbReference type="InterPro" id="IPR020859">
    <property type="entry name" value="ROC"/>
</dbReference>
<dbReference type="OrthoDB" id="5959220at2759"/>
<keyword evidence="9" id="KW-0175">Coiled coil</keyword>
<protein>
    <recommendedName>
        <fullName evidence="1">non-specific serine/threonine protein kinase</fullName>
        <ecNumber evidence="1">2.7.11.1</ecNumber>
    </recommendedName>
</protein>
<feature type="domain" description="Roc" evidence="12">
    <location>
        <begin position="146"/>
        <end position="395"/>
    </location>
</feature>
<dbReference type="Proteomes" id="UP000225706">
    <property type="component" value="Unassembled WGS sequence"/>
</dbReference>
<keyword evidence="11" id="KW-1133">Transmembrane helix</keyword>
<dbReference type="Gene3D" id="3.40.50.300">
    <property type="entry name" value="P-loop containing nucleotide triphosphate hydrolases"/>
    <property type="match status" value="1"/>
</dbReference>
<dbReference type="Gene3D" id="1.10.10.10">
    <property type="entry name" value="Winged helix-like DNA-binding domain superfamily/Winged helix DNA-binding domain"/>
    <property type="match status" value="1"/>
</dbReference>
<feature type="region of interest" description="Disordered" evidence="10">
    <location>
        <begin position="1184"/>
        <end position="1263"/>
    </location>
</feature>
<keyword evidence="5 13" id="KW-0418">Kinase</keyword>
<accession>A0A2B4RBT6</accession>
<feature type="compositionally biased region" description="Acidic residues" evidence="10">
    <location>
        <begin position="1221"/>
        <end position="1232"/>
    </location>
</feature>
<feature type="compositionally biased region" description="Acidic residues" evidence="10">
    <location>
        <begin position="1199"/>
        <end position="1209"/>
    </location>
</feature>